<name>A0A1I7RMN5_BURXY</name>
<proteinExistence type="predicted"/>
<evidence type="ECO:0000256" key="1">
    <source>
        <dbReference type="SAM" id="SignalP"/>
    </source>
</evidence>
<protein>
    <submittedName>
        <fullName evidence="2">(pine wood nematode) hypothetical protein</fullName>
    </submittedName>
</protein>
<evidence type="ECO:0000313" key="5">
    <source>
        <dbReference type="WBParaSite" id="BXY_0197000.1"/>
    </source>
</evidence>
<sequence>MNNLLLGCLCLTALNVHGFDITEEYFGTVHDGVLTNTNYQPAEFDRHPQRNGEKIIGFPAFYDEPDYSYFGQAFPEQGKWCGIFNVKNGPYETCDGFRVLVNVPGNEFNLRNPDNMKPDDEKVYFRGVALVLVRDPNASGDTIFGTYVEEPQVLQYVAYNGQAEQYSGDDASTGDRILLVVKSVTAK</sequence>
<evidence type="ECO:0000313" key="3">
    <source>
        <dbReference type="Proteomes" id="UP000095284"/>
    </source>
</evidence>
<dbReference type="Proteomes" id="UP000095284">
    <property type="component" value="Unplaced"/>
</dbReference>
<dbReference type="Proteomes" id="UP000659654">
    <property type="component" value="Unassembled WGS sequence"/>
</dbReference>
<dbReference type="AlphaFoldDB" id="A0A1I7RMN5"/>
<gene>
    <name evidence="2" type="ORF">BXYJ_LOCUS12831</name>
</gene>
<organism evidence="3 5">
    <name type="scientific">Bursaphelenchus xylophilus</name>
    <name type="common">Pinewood nematode worm</name>
    <name type="synonym">Aphelenchoides xylophilus</name>
    <dbReference type="NCBI Taxonomy" id="6326"/>
    <lineage>
        <taxon>Eukaryota</taxon>
        <taxon>Metazoa</taxon>
        <taxon>Ecdysozoa</taxon>
        <taxon>Nematoda</taxon>
        <taxon>Chromadorea</taxon>
        <taxon>Rhabditida</taxon>
        <taxon>Tylenchina</taxon>
        <taxon>Tylenchomorpha</taxon>
        <taxon>Aphelenchoidea</taxon>
        <taxon>Aphelenchoididae</taxon>
        <taxon>Bursaphelenchus</taxon>
    </lineage>
</organism>
<keyword evidence="4" id="KW-1185">Reference proteome</keyword>
<reference evidence="2" key="2">
    <citation type="submission" date="2020-09" db="EMBL/GenBank/DDBJ databases">
        <authorList>
            <person name="Kikuchi T."/>
        </authorList>
    </citation>
    <scope>NUCLEOTIDE SEQUENCE</scope>
    <source>
        <strain evidence="2">Ka4C1</strain>
    </source>
</reference>
<dbReference type="Proteomes" id="UP000582659">
    <property type="component" value="Unassembled WGS sequence"/>
</dbReference>
<dbReference type="WBParaSite" id="BXY_0197000.1">
    <property type="protein sequence ID" value="BXY_0197000.1"/>
    <property type="gene ID" value="BXY_0197000"/>
</dbReference>
<evidence type="ECO:0000313" key="4">
    <source>
        <dbReference type="Proteomes" id="UP000659654"/>
    </source>
</evidence>
<feature type="chain" id="PRO_5036021857" evidence="1">
    <location>
        <begin position="19"/>
        <end position="187"/>
    </location>
</feature>
<keyword evidence="1" id="KW-0732">Signal</keyword>
<evidence type="ECO:0000313" key="2">
    <source>
        <dbReference type="EMBL" id="CAD5232740.1"/>
    </source>
</evidence>
<feature type="signal peptide" evidence="1">
    <location>
        <begin position="1"/>
        <end position="18"/>
    </location>
</feature>
<dbReference type="EMBL" id="CAJFCV020000005">
    <property type="protein sequence ID" value="CAG9125641.1"/>
    <property type="molecule type" value="Genomic_DNA"/>
</dbReference>
<dbReference type="EMBL" id="CAJFDI010000005">
    <property type="protein sequence ID" value="CAD5232740.1"/>
    <property type="molecule type" value="Genomic_DNA"/>
</dbReference>
<accession>A0A1I7RMN5</accession>
<reference evidence="5" key="1">
    <citation type="submission" date="2016-11" db="UniProtKB">
        <authorList>
            <consortium name="WormBaseParasite"/>
        </authorList>
    </citation>
    <scope>IDENTIFICATION</scope>
</reference>